<evidence type="ECO:0000313" key="1">
    <source>
        <dbReference type="EMBL" id="CDM28326.1"/>
    </source>
</evidence>
<dbReference type="Proteomes" id="UP000030686">
    <property type="component" value="Unassembled WGS sequence"/>
</dbReference>
<keyword evidence="2" id="KW-1185">Reference proteome</keyword>
<organism evidence="1 2">
    <name type="scientific">Penicillium roqueforti (strain FM164)</name>
    <dbReference type="NCBI Taxonomy" id="1365484"/>
    <lineage>
        <taxon>Eukaryota</taxon>
        <taxon>Fungi</taxon>
        <taxon>Dikarya</taxon>
        <taxon>Ascomycota</taxon>
        <taxon>Pezizomycotina</taxon>
        <taxon>Eurotiomycetes</taxon>
        <taxon>Eurotiomycetidae</taxon>
        <taxon>Eurotiales</taxon>
        <taxon>Aspergillaceae</taxon>
        <taxon>Penicillium</taxon>
    </lineage>
</organism>
<dbReference type="EMBL" id="HG792015">
    <property type="protein sequence ID" value="CDM28326.1"/>
    <property type="molecule type" value="Genomic_DNA"/>
</dbReference>
<proteinExistence type="predicted"/>
<name>W6PX27_PENRF</name>
<evidence type="ECO:0000313" key="2">
    <source>
        <dbReference type="Proteomes" id="UP000030686"/>
    </source>
</evidence>
<accession>W6PX27</accession>
<protein>
    <submittedName>
        <fullName evidence="1">Genomic scaffold, ProqFM164S01</fullName>
    </submittedName>
</protein>
<dbReference type="AlphaFoldDB" id="W6PX27"/>
<gene>
    <name evidence="1" type="ORF">PROQFM164_S01g002137</name>
</gene>
<sequence>MLSGLWRQARLGVVGWSINRPPDSLGPNPGPNSFVFVYLLTPQPVVPGCELDLAADSILTSVLKGDRGAMGGDASNSRPVGSDYWFQSWLRGFGC</sequence>
<reference evidence="1" key="1">
    <citation type="journal article" date="2014" name="Nat. Commun.">
        <title>Multiple recent horizontal transfers of a large genomic region in cheese making fungi.</title>
        <authorList>
            <person name="Cheeseman K."/>
            <person name="Ropars J."/>
            <person name="Renault P."/>
            <person name="Dupont J."/>
            <person name="Gouzy J."/>
            <person name="Branca A."/>
            <person name="Abraham A.L."/>
            <person name="Ceppi M."/>
            <person name="Conseiller E."/>
            <person name="Debuchy R."/>
            <person name="Malagnac F."/>
            <person name="Goarin A."/>
            <person name="Silar P."/>
            <person name="Lacoste S."/>
            <person name="Sallet E."/>
            <person name="Bensimon A."/>
            <person name="Giraud T."/>
            <person name="Brygoo Y."/>
        </authorList>
    </citation>
    <scope>NUCLEOTIDE SEQUENCE [LARGE SCALE GENOMIC DNA]</scope>
    <source>
        <strain evidence="1">FM164</strain>
    </source>
</reference>